<gene>
    <name evidence="1" type="ORF">GL279_18735</name>
</gene>
<comment type="caution">
    <text evidence="1">The sequence shown here is derived from an EMBL/GenBank/DDBJ whole genome shotgun (WGS) entry which is preliminary data.</text>
</comment>
<name>A0A844HBG6_9RHOB</name>
<dbReference type="AlphaFoldDB" id="A0A844HBG6"/>
<dbReference type="Proteomes" id="UP000442533">
    <property type="component" value="Unassembled WGS sequence"/>
</dbReference>
<proteinExistence type="predicted"/>
<sequence length="115" mass="12162">MPTLFDVIITGEPARPAPEIRVDGRPVQDGERVTMDLAQAVDLLERGLAVRPGKVEVTVAVKPGRAGGVMLDGGYAAPGTRVGVDWATAQNLVWRGRAELAPGVTLPSQDPDRPK</sequence>
<reference evidence="1 2" key="1">
    <citation type="submission" date="2019-11" db="EMBL/GenBank/DDBJ databases">
        <authorList>
            <person name="Dong K."/>
        </authorList>
    </citation>
    <scope>NUCLEOTIDE SEQUENCE [LARGE SCALE GENOMIC DNA]</scope>
    <source>
        <strain evidence="1 2">JCM 17370</strain>
    </source>
</reference>
<dbReference type="EMBL" id="WMIF01000053">
    <property type="protein sequence ID" value="MTH36618.1"/>
    <property type="molecule type" value="Genomic_DNA"/>
</dbReference>
<keyword evidence="2" id="KW-1185">Reference proteome</keyword>
<evidence type="ECO:0000313" key="2">
    <source>
        <dbReference type="Proteomes" id="UP000442533"/>
    </source>
</evidence>
<dbReference type="OrthoDB" id="9958021at2"/>
<protein>
    <submittedName>
        <fullName evidence="1">Uncharacterized protein</fullName>
    </submittedName>
</protein>
<organism evidence="1 2">
    <name type="scientific">Paracoccus limosus</name>
    <dbReference type="NCBI Taxonomy" id="913252"/>
    <lineage>
        <taxon>Bacteria</taxon>
        <taxon>Pseudomonadati</taxon>
        <taxon>Pseudomonadota</taxon>
        <taxon>Alphaproteobacteria</taxon>
        <taxon>Rhodobacterales</taxon>
        <taxon>Paracoccaceae</taxon>
        <taxon>Paracoccus</taxon>
    </lineage>
</organism>
<evidence type="ECO:0000313" key="1">
    <source>
        <dbReference type="EMBL" id="MTH36618.1"/>
    </source>
</evidence>
<dbReference type="RefSeq" id="WP_155066122.1">
    <property type="nucleotide sequence ID" value="NZ_WMIF01000053.1"/>
</dbReference>
<accession>A0A844HBG6</accession>